<keyword evidence="3" id="KW-1185">Reference proteome</keyword>
<sequence>MRSRLGIQNPEKKQDMPQELPKSYIRGTSVIPRLSHSRGLQWYTTMEDKHSVQRYYTGRP</sequence>
<gene>
    <name evidence="2" type="ORF">PCAMFM013_S006g000187</name>
</gene>
<dbReference type="Proteomes" id="UP000053732">
    <property type="component" value="Unassembled WGS sequence"/>
</dbReference>
<evidence type="ECO:0000313" key="3">
    <source>
        <dbReference type="Proteomes" id="UP000053732"/>
    </source>
</evidence>
<reference evidence="2 3" key="1">
    <citation type="journal article" date="2014" name="Nat. Commun.">
        <title>Multiple recent horizontal transfers of a large genomic region in cheese making fungi.</title>
        <authorList>
            <person name="Cheeseman K."/>
            <person name="Ropars J."/>
            <person name="Renault P."/>
            <person name="Dupont J."/>
            <person name="Gouzy J."/>
            <person name="Branca A."/>
            <person name="Abraham A.L."/>
            <person name="Ceppi M."/>
            <person name="Conseiller E."/>
            <person name="Debuchy R."/>
            <person name="Malagnac F."/>
            <person name="Goarin A."/>
            <person name="Silar P."/>
            <person name="Lacoste S."/>
            <person name="Sallet E."/>
            <person name="Bensimon A."/>
            <person name="Giraud T."/>
            <person name="Brygoo Y."/>
        </authorList>
    </citation>
    <scope>NUCLEOTIDE SEQUENCE [LARGE SCALE GENOMIC DNA]</scope>
    <source>
        <strain evidence="3">FM 013</strain>
    </source>
</reference>
<name>A0A0G4P5S6_PENC3</name>
<evidence type="ECO:0000256" key="1">
    <source>
        <dbReference type="SAM" id="MobiDB-lite"/>
    </source>
</evidence>
<feature type="region of interest" description="Disordered" evidence="1">
    <location>
        <begin position="1"/>
        <end position="20"/>
    </location>
</feature>
<dbReference type="EMBL" id="HG793139">
    <property type="protein sequence ID" value="CRL21647.1"/>
    <property type="molecule type" value="Genomic_DNA"/>
</dbReference>
<dbReference type="AlphaFoldDB" id="A0A0G4P5S6"/>
<protein>
    <submittedName>
        <fullName evidence="2">Str. FM013</fullName>
    </submittedName>
</protein>
<accession>A0A0G4P5S6</accession>
<proteinExistence type="predicted"/>
<organism evidence="2 3">
    <name type="scientific">Penicillium camemberti (strain FM 013)</name>
    <dbReference type="NCBI Taxonomy" id="1429867"/>
    <lineage>
        <taxon>Eukaryota</taxon>
        <taxon>Fungi</taxon>
        <taxon>Dikarya</taxon>
        <taxon>Ascomycota</taxon>
        <taxon>Pezizomycotina</taxon>
        <taxon>Eurotiomycetes</taxon>
        <taxon>Eurotiomycetidae</taxon>
        <taxon>Eurotiales</taxon>
        <taxon>Aspergillaceae</taxon>
        <taxon>Penicillium</taxon>
    </lineage>
</organism>
<evidence type="ECO:0000313" key="2">
    <source>
        <dbReference type="EMBL" id="CRL21647.1"/>
    </source>
</evidence>